<name>A0A017S8X8_ASPRC</name>
<dbReference type="InterPro" id="IPR018858">
    <property type="entry name" value="DUF2458"/>
</dbReference>
<dbReference type="RefSeq" id="XP_040636964.1">
    <property type="nucleotide sequence ID" value="XM_040782446.1"/>
</dbReference>
<evidence type="ECO:0000313" key="2">
    <source>
        <dbReference type="EMBL" id="EYE93276.1"/>
    </source>
</evidence>
<dbReference type="Pfam" id="PF10454">
    <property type="entry name" value="DUF2458"/>
    <property type="match status" value="1"/>
</dbReference>
<dbReference type="AlphaFoldDB" id="A0A017S8X8"/>
<evidence type="ECO:0000313" key="3">
    <source>
        <dbReference type="Proteomes" id="UP000019804"/>
    </source>
</evidence>
<feature type="compositionally biased region" description="Low complexity" evidence="1">
    <location>
        <begin position="77"/>
        <end position="88"/>
    </location>
</feature>
<protein>
    <submittedName>
        <fullName evidence="2">Uncharacterized protein</fullName>
    </submittedName>
</protein>
<organism evidence="2 3">
    <name type="scientific">Aspergillus ruber (strain CBS 135680)</name>
    <dbReference type="NCBI Taxonomy" id="1388766"/>
    <lineage>
        <taxon>Eukaryota</taxon>
        <taxon>Fungi</taxon>
        <taxon>Dikarya</taxon>
        <taxon>Ascomycota</taxon>
        <taxon>Pezizomycotina</taxon>
        <taxon>Eurotiomycetes</taxon>
        <taxon>Eurotiomycetidae</taxon>
        <taxon>Eurotiales</taxon>
        <taxon>Aspergillaceae</taxon>
        <taxon>Aspergillus</taxon>
        <taxon>Aspergillus subgen. Aspergillus</taxon>
    </lineage>
</organism>
<dbReference type="GeneID" id="63697570"/>
<reference evidence="3" key="1">
    <citation type="journal article" date="2014" name="Nat. Commun.">
        <title>Genomic adaptations of the halophilic Dead Sea filamentous fungus Eurotium rubrum.</title>
        <authorList>
            <person name="Kis-Papo T."/>
            <person name="Weig A.R."/>
            <person name="Riley R."/>
            <person name="Persoh D."/>
            <person name="Salamov A."/>
            <person name="Sun H."/>
            <person name="Lipzen A."/>
            <person name="Wasser S.P."/>
            <person name="Rambold G."/>
            <person name="Grigoriev I.V."/>
            <person name="Nevo E."/>
        </authorList>
    </citation>
    <scope>NUCLEOTIDE SEQUENCE [LARGE SCALE GENOMIC DNA]</scope>
    <source>
        <strain evidence="3">CBS 135680</strain>
    </source>
</reference>
<dbReference type="EMBL" id="KK088432">
    <property type="protein sequence ID" value="EYE93276.1"/>
    <property type="molecule type" value="Genomic_DNA"/>
</dbReference>
<evidence type="ECO:0000256" key="1">
    <source>
        <dbReference type="SAM" id="MobiDB-lite"/>
    </source>
</evidence>
<dbReference type="OrthoDB" id="5363415at2759"/>
<dbReference type="HOGENOM" id="CLU_089396_0_0_1"/>
<dbReference type="Proteomes" id="UP000019804">
    <property type="component" value="Unassembled WGS sequence"/>
</dbReference>
<accession>A0A017S8X8</accession>
<sequence length="252" mass="28422">MADYNSSDLNSILNTLSALSKPAPPGVQNTSIQQPYGSLPHIQNVEDDAYEPPDIPAPVSSTPKPQPQPQPHPPKPALTTETTTDPSTITTWSSALRHVMRTVSQNEFLQRRIRRLMQSQHDHEKQWWQGREALCKKQKARGEKKKELDEVLRSVGAPVDFSKGVSTAEEDQTELNTYDAKIYAASNQMAQALTLELRGLGIPFFSIKRDLVTGDHKNNDDHDKQHKDKLPREELSALQLRMLELLQDLCKE</sequence>
<feature type="compositionally biased region" description="Pro residues" evidence="1">
    <location>
        <begin position="64"/>
        <end position="76"/>
    </location>
</feature>
<feature type="compositionally biased region" description="Polar residues" evidence="1">
    <location>
        <begin position="27"/>
        <end position="36"/>
    </location>
</feature>
<gene>
    <name evidence="2" type="ORF">EURHEDRAFT_414479</name>
</gene>
<keyword evidence="3" id="KW-1185">Reference proteome</keyword>
<proteinExistence type="predicted"/>
<feature type="region of interest" description="Disordered" evidence="1">
    <location>
        <begin position="18"/>
        <end position="88"/>
    </location>
</feature>